<evidence type="ECO:0000256" key="2">
    <source>
        <dbReference type="ARBA" id="ARBA00023002"/>
    </source>
</evidence>
<dbReference type="AlphaFoldDB" id="A0A5N7J0I9"/>
<feature type="domain" description="Alcohol dehydrogenase iron-type/glycerol dehydrogenase GldA" evidence="4">
    <location>
        <begin position="8"/>
        <end position="174"/>
    </location>
</feature>
<evidence type="ECO:0000259" key="5">
    <source>
        <dbReference type="Pfam" id="PF25137"/>
    </source>
</evidence>
<dbReference type="RefSeq" id="WP_152752040.1">
    <property type="nucleotide sequence ID" value="NZ_SPSE01000021.1"/>
</dbReference>
<dbReference type="InterPro" id="IPR039697">
    <property type="entry name" value="Alcohol_dehydrogenase_Fe"/>
</dbReference>
<dbReference type="PANTHER" id="PTHR11496:SF102">
    <property type="entry name" value="ALCOHOL DEHYDROGENASE 4"/>
    <property type="match status" value="1"/>
</dbReference>
<dbReference type="FunFam" id="1.20.1090.10:FF:000001">
    <property type="entry name" value="Aldehyde-alcohol dehydrogenase"/>
    <property type="match status" value="1"/>
</dbReference>
<evidence type="ECO:0000313" key="6">
    <source>
        <dbReference type="EMBL" id="MPQ62212.1"/>
    </source>
</evidence>
<dbReference type="Proteomes" id="UP000342249">
    <property type="component" value="Unassembled WGS sequence"/>
</dbReference>
<keyword evidence="2" id="KW-0560">Oxidoreductase</keyword>
<accession>A0A5N7J0I9</accession>
<dbReference type="GO" id="GO:0004022">
    <property type="term" value="F:alcohol dehydrogenase (NAD+) activity"/>
    <property type="evidence" value="ECO:0007669"/>
    <property type="project" value="UniProtKB-ARBA"/>
</dbReference>
<dbReference type="FunFam" id="3.40.50.1970:FF:000003">
    <property type="entry name" value="Alcohol dehydrogenase, iron-containing"/>
    <property type="match status" value="1"/>
</dbReference>
<evidence type="ECO:0000259" key="4">
    <source>
        <dbReference type="Pfam" id="PF00465"/>
    </source>
</evidence>
<evidence type="ECO:0000313" key="7">
    <source>
        <dbReference type="Proteomes" id="UP000342249"/>
    </source>
</evidence>
<keyword evidence="3" id="KW-0520">NAD</keyword>
<dbReference type="InterPro" id="IPR056798">
    <property type="entry name" value="ADH_Fe_C"/>
</dbReference>
<proteinExistence type="inferred from homology"/>
<dbReference type="EMBL" id="SPSF01000019">
    <property type="protein sequence ID" value="MPQ62212.1"/>
    <property type="molecule type" value="Genomic_DNA"/>
</dbReference>
<feature type="domain" description="Fe-containing alcohol dehydrogenase-like C-terminal" evidence="5">
    <location>
        <begin position="185"/>
        <end position="380"/>
    </location>
</feature>
<dbReference type="InterPro" id="IPR018211">
    <property type="entry name" value="ADH_Fe_CS"/>
</dbReference>
<protein>
    <submittedName>
        <fullName evidence="6">Iron-containing alcohol dehydrogenase</fullName>
    </submittedName>
</protein>
<name>A0A5N7J0I9_9CLOT</name>
<dbReference type="GO" id="GO:0046872">
    <property type="term" value="F:metal ion binding"/>
    <property type="evidence" value="ECO:0007669"/>
    <property type="project" value="InterPro"/>
</dbReference>
<dbReference type="PROSITE" id="PS00913">
    <property type="entry name" value="ADH_IRON_1"/>
    <property type="match status" value="1"/>
</dbReference>
<dbReference type="SUPFAM" id="SSF56796">
    <property type="entry name" value="Dehydroquinate synthase-like"/>
    <property type="match status" value="1"/>
</dbReference>
<dbReference type="Pfam" id="PF25137">
    <property type="entry name" value="ADH_Fe_C"/>
    <property type="match status" value="1"/>
</dbReference>
<evidence type="ECO:0000256" key="1">
    <source>
        <dbReference type="ARBA" id="ARBA00007358"/>
    </source>
</evidence>
<dbReference type="Pfam" id="PF00465">
    <property type="entry name" value="Fe-ADH"/>
    <property type="match status" value="1"/>
</dbReference>
<sequence length="385" mass="41309">MSNLFLTPRYIITGKGALSQASENVKQLGKKALIVTDNMMVKLGSLKKVTDMLDSIHTGYAVYSEVNSEPTDTMVNGGILAYKQEKCDFLIGLGGGSPIDTMKAVGVMITNTGNIDEYLGKIIPNATPPLVALPTTAGTGSEATQFTIISDTKRDIKMLLKGANLMPTLAIIDPIFTTTAPPNVTAATGLDALTHAIEAYTSKKSQPMSDTFALSAVKRINKYLLKAYKNGNDVEARAEMSIAALEAGIAFNNASVTIVHGMSRPIGALYHVPHGLSNAMLLQDCLNFALPGTPERFCDLAKAVGIYKKGDSDIEGGGAFIKEVGDLCKALDIQTLEEFGVDRKNFFENLDKMAIDAIDSGSPGNTIRNTSKEDIINIYKLLWKM</sequence>
<comment type="caution">
    <text evidence="6">The sequence shown here is derived from an EMBL/GenBank/DDBJ whole genome shotgun (WGS) entry which is preliminary data.</text>
</comment>
<dbReference type="CDD" id="cd08194">
    <property type="entry name" value="Fe-ADH-like"/>
    <property type="match status" value="1"/>
</dbReference>
<dbReference type="InterPro" id="IPR001670">
    <property type="entry name" value="ADH_Fe/GldA"/>
</dbReference>
<evidence type="ECO:0000256" key="3">
    <source>
        <dbReference type="ARBA" id="ARBA00023027"/>
    </source>
</evidence>
<dbReference type="Gene3D" id="1.20.1090.10">
    <property type="entry name" value="Dehydroquinate synthase-like - alpha domain"/>
    <property type="match status" value="1"/>
</dbReference>
<organism evidence="6 7">
    <name type="scientific">Clostridium estertheticum</name>
    <dbReference type="NCBI Taxonomy" id="238834"/>
    <lineage>
        <taxon>Bacteria</taxon>
        <taxon>Bacillati</taxon>
        <taxon>Bacillota</taxon>
        <taxon>Clostridia</taxon>
        <taxon>Eubacteriales</taxon>
        <taxon>Clostridiaceae</taxon>
        <taxon>Clostridium</taxon>
    </lineage>
</organism>
<gene>
    <name evidence="6" type="ORF">E4V82_08800</name>
</gene>
<dbReference type="Gene3D" id="3.40.50.1970">
    <property type="match status" value="1"/>
</dbReference>
<dbReference type="PANTHER" id="PTHR11496">
    <property type="entry name" value="ALCOHOL DEHYDROGENASE"/>
    <property type="match status" value="1"/>
</dbReference>
<comment type="similarity">
    <text evidence="1">Belongs to the iron-containing alcohol dehydrogenase family.</text>
</comment>
<reference evidence="6 7" key="1">
    <citation type="journal article" date="2019" name="Lett. Appl. Microbiol.">
        <title>A case of 'blown pack' spoilage of vacuum-packaged pork likely associated with Clostridium estertheticum in Canada.</title>
        <authorList>
            <person name="Zhang P."/>
            <person name="Ward P."/>
            <person name="McMullen L.M."/>
            <person name="Yang X."/>
        </authorList>
    </citation>
    <scope>NUCLEOTIDE SEQUENCE [LARGE SCALE GENOMIC DNA]</scope>
    <source>
        <strain evidence="6 7">MA19</strain>
    </source>
</reference>